<dbReference type="PATRIC" id="fig|1267766.3.peg.1231"/>
<dbReference type="SUPFAM" id="SSF51735">
    <property type="entry name" value="NAD(P)-binding Rossmann-fold domains"/>
    <property type="match status" value="1"/>
</dbReference>
<evidence type="ECO:0000313" key="3">
    <source>
        <dbReference type="EMBL" id="AKH42267.1"/>
    </source>
</evidence>
<evidence type="ECO:0000313" key="4">
    <source>
        <dbReference type="Proteomes" id="UP000034392"/>
    </source>
</evidence>
<dbReference type="InterPro" id="IPR020904">
    <property type="entry name" value="Sc_DH/Rdtase_CS"/>
</dbReference>
<protein>
    <submittedName>
        <fullName evidence="3">2,5-dichloro-2,5-cyclohexadiene-1,4-diol dehydrogenase</fullName>
        <ecNumber evidence="3">1.1.1.-</ecNumber>
    </submittedName>
</protein>
<dbReference type="PANTHER" id="PTHR24321">
    <property type="entry name" value="DEHYDROGENASES, SHORT CHAIN"/>
    <property type="match status" value="1"/>
</dbReference>
<dbReference type="FunFam" id="3.40.50.720:FF:000084">
    <property type="entry name" value="Short-chain dehydrogenase reductase"/>
    <property type="match status" value="1"/>
</dbReference>
<dbReference type="PRINTS" id="PR00080">
    <property type="entry name" value="SDRFAMILY"/>
</dbReference>
<sequence length="248" mass="25593">MSQDFSGKNAIVTGAASGIGAAIARDLAGRGARVLVADYNSQGAEAVAGELGAGALAYAVNVAKAEEVEAMVAFAVREFGRLDLAVNNAGISGDQQSTGEMALENWRRVIDVNLNGVFYSMRYQIPAMLENGGGSIVNMASILGSVGWRGAAHYVAAKHAVCGLTKTAALEYSAQGIRVNAVGPAFIETPLIEGALSKKQLDGLVGMHPIGRLGQPEEVAALTNFLLSDAASFLTGAYYPVDGAFLAQ</sequence>
<dbReference type="KEGG" id="aay:WYH_01222"/>
<dbReference type="EC" id="1.1.1.-" evidence="3"/>
<dbReference type="InterPro" id="IPR002347">
    <property type="entry name" value="SDR_fam"/>
</dbReference>
<dbReference type="InterPro" id="IPR036291">
    <property type="entry name" value="NAD(P)-bd_dom_sf"/>
</dbReference>
<dbReference type="PANTHER" id="PTHR24321:SF8">
    <property type="entry name" value="ESTRADIOL 17-BETA-DEHYDROGENASE 8-RELATED"/>
    <property type="match status" value="1"/>
</dbReference>
<dbReference type="PRINTS" id="PR00081">
    <property type="entry name" value="GDHRDH"/>
</dbReference>
<dbReference type="Pfam" id="PF13561">
    <property type="entry name" value="adh_short_C2"/>
    <property type="match status" value="1"/>
</dbReference>
<name>A0A0F7KSL8_9SPHN</name>
<dbReference type="RefSeq" id="WP_046903125.1">
    <property type="nucleotide sequence ID" value="NZ_CP011452.2"/>
</dbReference>
<dbReference type="Proteomes" id="UP000034392">
    <property type="component" value="Chromosome"/>
</dbReference>
<dbReference type="PROSITE" id="PS00061">
    <property type="entry name" value="ADH_SHORT"/>
    <property type="match status" value="1"/>
</dbReference>
<evidence type="ECO:0000256" key="2">
    <source>
        <dbReference type="ARBA" id="ARBA00023002"/>
    </source>
</evidence>
<proteinExistence type="inferred from homology"/>
<evidence type="ECO:0000256" key="1">
    <source>
        <dbReference type="ARBA" id="ARBA00006484"/>
    </source>
</evidence>
<dbReference type="OrthoDB" id="7170719at2"/>
<dbReference type="STRING" id="1267766.WYH_01222"/>
<gene>
    <name evidence="3" type="primary">linC</name>
    <name evidence="3" type="ORF">WYH_01222</name>
</gene>
<dbReference type="GO" id="GO:0016491">
    <property type="term" value="F:oxidoreductase activity"/>
    <property type="evidence" value="ECO:0007669"/>
    <property type="project" value="UniProtKB-KW"/>
</dbReference>
<keyword evidence="4" id="KW-1185">Reference proteome</keyword>
<dbReference type="AlphaFoldDB" id="A0A0F7KSL8"/>
<dbReference type="NCBIfam" id="NF005559">
    <property type="entry name" value="PRK07231.1"/>
    <property type="match status" value="1"/>
</dbReference>
<organism evidence="3 4">
    <name type="scientific">Croceibacterium atlanticum</name>
    <dbReference type="NCBI Taxonomy" id="1267766"/>
    <lineage>
        <taxon>Bacteria</taxon>
        <taxon>Pseudomonadati</taxon>
        <taxon>Pseudomonadota</taxon>
        <taxon>Alphaproteobacteria</taxon>
        <taxon>Sphingomonadales</taxon>
        <taxon>Erythrobacteraceae</taxon>
        <taxon>Croceibacterium</taxon>
    </lineage>
</organism>
<reference evidence="3" key="1">
    <citation type="submission" date="2015-05" db="EMBL/GenBank/DDBJ databases">
        <title>The complete genome of Altererythrobacter atlanticus strain 26DY36.</title>
        <authorList>
            <person name="Wu Y.-H."/>
            <person name="Cheng H."/>
            <person name="Wu X.-W."/>
        </authorList>
    </citation>
    <scope>NUCLEOTIDE SEQUENCE [LARGE SCALE GENOMIC DNA]</scope>
    <source>
        <strain evidence="3">26DY36</strain>
    </source>
</reference>
<accession>A0A0F7KSL8</accession>
<keyword evidence="2 3" id="KW-0560">Oxidoreductase</keyword>
<comment type="similarity">
    <text evidence="1">Belongs to the short-chain dehydrogenases/reductases (SDR) family.</text>
</comment>
<dbReference type="Gene3D" id="3.40.50.720">
    <property type="entry name" value="NAD(P)-binding Rossmann-like Domain"/>
    <property type="match status" value="1"/>
</dbReference>
<dbReference type="EMBL" id="CP011452">
    <property type="protein sequence ID" value="AKH42267.1"/>
    <property type="molecule type" value="Genomic_DNA"/>
</dbReference>